<evidence type="ECO:0000313" key="3">
    <source>
        <dbReference type="Proteomes" id="UP000799444"/>
    </source>
</evidence>
<dbReference type="OrthoDB" id="3942886at2759"/>
<keyword evidence="1" id="KW-1133">Transmembrane helix</keyword>
<proteinExistence type="predicted"/>
<reference evidence="2" key="1">
    <citation type="journal article" date="2020" name="Stud. Mycol.">
        <title>101 Dothideomycetes genomes: a test case for predicting lifestyles and emergence of pathogens.</title>
        <authorList>
            <person name="Haridas S."/>
            <person name="Albert R."/>
            <person name="Binder M."/>
            <person name="Bloem J."/>
            <person name="Labutti K."/>
            <person name="Salamov A."/>
            <person name="Andreopoulos B."/>
            <person name="Baker S."/>
            <person name="Barry K."/>
            <person name="Bills G."/>
            <person name="Bluhm B."/>
            <person name="Cannon C."/>
            <person name="Castanera R."/>
            <person name="Culley D."/>
            <person name="Daum C."/>
            <person name="Ezra D."/>
            <person name="Gonzalez J."/>
            <person name="Henrissat B."/>
            <person name="Kuo A."/>
            <person name="Liang C."/>
            <person name="Lipzen A."/>
            <person name="Lutzoni F."/>
            <person name="Magnuson J."/>
            <person name="Mondo S."/>
            <person name="Nolan M."/>
            <person name="Ohm R."/>
            <person name="Pangilinan J."/>
            <person name="Park H.-J."/>
            <person name="Ramirez L."/>
            <person name="Alfaro M."/>
            <person name="Sun H."/>
            <person name="Tritt A."/>
            <person name="Yoshinaga Y."/>
            <person name="Zwiers L.-H."/>
            <person name="Turgeon B."/>
            <person name="Goodwin S."/>
            <person name="Spatafora J."/>
            <person name="Crous P."/>
            <person name="Grigoriev I."/>
        </authorList>
    </citation>
    <scope>NUCLEOTIDE SEQUENCE</scope>
    <source>
        <strain evidence="2">CBS 125425</strain>
    </source>
</reference>
<dbReference type="AlphaFoldDB" id="A0A9P4QY68"/>
<keyword evidence="3" id="KW-1185">Reference proteome</keyword>
<accession>A0A9P4QY68</accession>
<organism evidence="2 3">
    <name type="scientific">Polyplosphaeria fusca</name>
    <dbReference type="NCBI Taxonomy" id="682080"/>
    <lineage>
        <taxon>Eukaryota</taxon>
        <taxon>Fungi</taxon>
        <taxon>Dikarya</taxon>
        <taxon>Ascomycota</taxon>
        <taxon>Pezizomycotina</taxon>
        <taxon>Dothideomycetes</taxon>
        <taxon>Pleosporomycetidae</taxon>
        <taxon>Pleosporales</taxon>
        <taxon>Tetraplosphaeriaceae</taxon>
        <taxon>Polyplosphaeria</taxon>
    </lineage>
</organism>
<feature type="transmembrane region" description="Helical" evidence="1">
    <location>
        <begin position="28"/>
        <end position="47"/>
    </location>
</feature>
<protein>
    <submittedName>
        <fullName evidence="2">Uncharacterized protein</fullName>
    </submittedName>
</protein>
<keyword evidence="1" id="KW-0472">Membrane</keyword>
<dbReference type="EMBL" id="ML996129">
    <property type="protein sequence ID" value="KAF2736083.1"/>
    <property type="molecule type" value="Genomic_DNA"/>
</dbReference>
<sequence>MPPSSLPTGLSRISAISQLGTFSQLPKIFLLALVAVTCIRLAVLHCTRRTRRSTVSSPSTKEKGSTYCQAVPETPLREHPRPGSKGQIPPTFNPIYPWTGPPQELPGPYDPRLYPLPTIRRHSHNPSPTAPMDTNSISYTRRVSTNSIPARQTTLRGTLTTSSNGTTGWRRNQWVVEGG</sequence>
<gene>
    <name evidence="2" type="ORF">EJ04DRAFT_177328</name>
</gene>
<evidence type="ECO:0000313" key="2">
    <source>
        <dbReference type="EMBL" id="KAF2736083.1"/>
    </source>
</evidence>
<name>A0A9P4QY68_9PLEO</name>
<evidence type="ECO:0000256" key="1">
    <source>
        <dbReference type="SAM" id="Phobius"/>
    </source>
</evidence>
<comment type="caution">
    <text evidence="2">The sequence shown here is derived from an EMBL/GenBank/DDBJ whole genome shotgun (WGS) entry which is preliminary data.</text>
</comment>
<dbReference type="Proteomes" id="UP000799444">
    <property type="component" value="Unassembled WGS sequence"/>
</dbReference>
<keyword evidence="1" id="KW-0812">Transmembrane</keyword>